<dbReference type="RefSeq" id="XP_067758934.1">
    <property type="nucleotide sequence ID" value="XM_067902925.1"/>
</dbReference>
<reference evidence="6 7" key="1">
    <citation type="submission" date="2021-02" db="EMBL/GenBank/DDBJ databases">
        <title>Porcisia hertigi Genome sequencing and assembly.</title>
        <authorList>
            <person name="Almutairi H."/>
            <person name="Gatherer D."/>
        </authorList>
    </citation>
    <scope>NUCLEOTIDE SEQUENCE [LARGE SCALE GENOMIC DNA]</scope>
    <source>
        <strain evidence="6 7">C119</strain>
    </source>
</reference>
<dbReference type="GO" id="GO:0004674">
    <property type="term" value="F:protein serine/threonine kinase activity"/>
    <property type="evidence" value="ECO:0007669"/>
    <property type="project" value="TreeGrafter"/>
</dbReference>
<dbReference type="InterPro" id="IPR017441">
    <property type="entry name" value="Protein_kinase_ATP_BS"/>
</dbReference>
<organism evidence="6 7">
    <name type="scientific">Porcisia hertigi</name>
    <dbReference type="NCBI Taxonomy" id="2761500"/>
    <lineage>
        <taxon>Eukaryota</taxon>
        <taxon>Discoba</taxon>
        <taxon>Euglenozoa</taxon>
        <taxon>Kinetoplastea</taxon>
        <taxon>Metakinetoplastina</taxon>
        <taxon>Trypanosomatida</taxon>
        <taxon>Trypanosomatidae</taxon>
        <taxon>Leishmaniinae</taxon>
        <taxon>Porcisia</taxon>
    </lineage>
</organism>
<evidence type="ECO:0000313" key="7">
    <source>
        <dbReference type="Proteomes" id="UP000674318"/>
    </source>
</evidence>
<feature type="region of interest" description="Disordered" evidence="4">
    <location>
        <begin position="106"/>
        <end position="136"/>
    </location>
</feature>
<feature type="compositionally biased region" description="Basic and acidic residues" evidence="4">
    <location>
        <begin position="459"/>
        <end position="469"/>
    </location>
</feature>
<dbReference type="EMBL" id="JAFJZO010000011">
    <property type="protein sequence ID" value="KAG5510085.1"/>
    <property type="molecule type" value="Genomic_DNA"/>
</dbReference>
<evidence type="ECO:0000256" key="2">
    <source>
        <dbReference type="ARBA" id="ARBA00022840"/>
    </source>
</evidence>
<keyword evidence="7" id="KW-1185">Reference proteome</keyword>
<dbReference type="InterPro" id="IPR000719">
    <property type="entry name" value="Prot_kinase_dom"/>
</dbReference>
<feature type="binding site" evidence="3">
    <location>
        <position position="454"/>
    </location>
    <ligand>
        <name>ATP</name>
        <dbReference type="ChEBI" id="CHEBI:30616"/>
    </ligand>
</feature>
<dbReference type="Gene3D" id="3.30.200.20">
    <property type="entry name" value="Phosphorylase Kinase, domain 1"/>
    <property type="match status" value="2"/>
</dbReference>
<feature type="compositionally biased region" description="Basic and acidic residues" evidence="4">
    <location>
        <begin position="331"/>
        <end position="355"/>
    </location>
</feature>
<feature type="region of interest" description="Disordered" evidence="4">
    <location>
        <begin position="663"/>
        <end position="716"/>
    </location>
</feature>
<feature type="region of interest" description="Disordered" evidence="4">
    <location>
        <begin position="856"/>
        <end position="903"/>
    </location>
</feature>
<dbReference type="PROSITE" id="PS00107">
    <property type="entry name" value="PROTEIN_KINASE_ATP"/>
    <property type="match status" value="1"/>
</dbReference>
<feature type="region of interest" description="Disordered" evidence="4">
    <location>
        <begin position="807"/>
        <end position="830"/>
    </location>
</feature>
<keyword evidence="2 3" id="KW-0067">ATP-binding</keyword>
<dbReference type="PANTHER" id="PTHR24346:SF30">
    <property type="entry name" value="MATERNAL EMBRYONIC LEUCINE ZIPPER KINASE"/>
    <property type="match status" value="1"/>
</dbReference>
<dbReference type="CDD" id="cd14008">
    <property type="entry name" value="STKc_LKB1_CaMKK"/>
    <property type="match status" value="1"/>
</dbReference>
<evidence type="ECO:0000256" key="1">
    <source>
        <dbReference type="ARBA" id="ARBA00022741"/>
    </source>
</evidence>
<dbReference type="GO" id="GO:0005524">
    <property type="term" value="F:ATP binding"/>
    <property type="evidence" value="ECO:0007669"/>
    <property type="project" value="UniProtKB-UniRule"/>
</dbReference>
<feature type="compositionally biased region" description="Low complexity" evidence="4">
    <location>
        <begin position="310"/>
        <end position="320"/>
    </location>
</feature>
<dbReference type="PROSITE" id="PS50011">
    <property type="entry name" value="PROTEIN_KINASE_DOM"/>
    <property type="match status" value="1"/>
</dbReference>
<feature type="region of interest" description="Disordered" evidence="4">
    <location>
        <begin position="1"/>
        <end position="30"/>
    </location>
</feature>
<evidence type="ECO:0000313" key="6">
    <source>
        <dbReference type="EMBL" id="KAG5510085.1"/>
    </source>
</evidence>
<dbReference type="AlphaFoldDB" id="A0A836IZ52"/>
<dbReference type="Proteomes" id="UP000674318">
    <property type="component" value="Unassembled WGS sequence"/>
</dbReference>
<dbReference type="InterPro" id="IPR011009">
    <property type="entry name" value="Kinase-like_dom_sf"/>
</dbReference>
<feature type="region of interest" description="Disordered" evidence="4">
    <location>
        <begin position="310"/>
        <end position="369"/>
    </location>
</feature>
<proteinExistence type="predicted"/>
<comment type="caution">
    <text evidence="6">The sequence shown here is derived from an EMBL/GenBank/DDBJ whole genome shotgun (WGS) entry which is preliminary data.</text>
</comment>
<dbReference type="InterPro" id="IPR008271">
    <property type="entry name" value="Ser/Thr_kinase_AS"/>
</dbReference>
<name>A0A836IZ52_9TRYP</name>
<dbReference type="Pfam" id="PF00069">
    <property type="entry name" value="Pkinase"/>
    <property type="match status" value="1"/>
</dbReference>
<dbReference type="GeneID" id="94293002"/>
<dbReference type="KEGG" id="phet:94293002"/>
<feature type="region of interest" description="Disordered" evidence="4">
    <location>
        <begin position="59"/>
        <end position="84"/>
    </location>
</feature>
<protein>
    <recommendedName>
        <fullName evidence="5">Protein kinase domain-containing protein</fullName>
    </recommendedName>
</protein>
<dbReference type="OrthoDB" id="68483at2759"/>
<dbReference type="PROSITE" id="PS00108">
    <property type="entry name" value="PROTEIN_KINASE_ST"/>
    <property type="match status" value="1"/>
</dbReference>
<dbReference type="GO" id="GO:0005737">
    <property type="term" value="C:cytoplasm"/>
    <property type="evidence" value="ECO:0007669"/>
    <property type="project" value="TreeGrafter"/>
</dbReference>
<dbReference type="Gene3D" id="1.10.510.10">
    <property type="entry name" value="Transferase(Phosphotransferase) domain 1"/>
    <property type="match status" value="1"/>
</dbReference>
<feature type="compositionally biased region" description="Polar residues" evidence="4">
    <location>
        <begin position="510"/>
        <end position="523"/>
    </location>
</feature>
<feature type="compositionally biased region" description="Polar residues" evidence="4">
    <location>
        <begin position="694"/>
        <end position="703"/>
    </location>
</feature>
<dbReference type="SUPFAM" id="SSF56112">
    <property type="entry name" value="Protein kinase-like (PK-like)"/>
    <property type="match status" value="1"/>
</dbReference>
<feature type="compositionally biased region" description="Basic and acidic residues" evidence="4">
    <location>
        <begin position="704"/>
        <end position="716"/>
    </location>
</feature>
<evidence type="ECO:0000259" key="5">
    <source>
        <dbReference type="PROSITE" id="PS50011"/>
    </source>
</evidence>
<feature type="region of interest" description="Disordered" evidence="4">
    <location>
        <begin position="459"/>
        <end position="530"/>
    </location>
</feature>
<keyword evidence="1 3" id="KW-0547">Nucleotide-binding</keyword>
<evidence type="ECO:0000256" key="4">
    <source>
        <dbReference type="SAM" id="MobiDB-lite"/>
    </source>
</evidence>
<dbReference type="PANTHER" id="PTHR24346">
    <property type="entry name" value="MAP/MICROTUBULE AFFINITY-REGULATING KINASE"/>
    <property type="match status" value="1"/>
</dbReference>
<evidence type="ECO:0000256" key="3">
    <source>
        <dbReference type="PROSITE-ProRule" id="PRU10141"/>
    </source>
</evidence>
<dbReference type="GO" id="GO:0035556">
    <property type="term" value="P:intracellular signal transduction"/>
    <property type="evidence" value="ECO:0007669"/>
    <property type="project" value="TreeGrafter"/>
</dbReference>
<accession>A0A836IZ52</accession>
<feature type="compositionally biased region" description="Acidic residues" evidence="4">
    <location>
        <begin position="667"/>
        <end position="678"/>
    </location>
</feature>
<gene>
    <name evidence="6" type="ORF">JKF63_06979</name>
</gene>
<feature type="compositionally biased region" description="Basic and acidic residues" evidence="4">
    <location>
        <begin position="114"/>
        <end position="125"/>
    </location>
</feature>
<feature type="domain" description="Protein kinase" evidence="5">
    <location>
        <begin position="425"/>
        <end position="795"/>
    </location>
</feature>
<dbReference type="SMART" id="SM00220">
    <property type="entry name" value="S_TKc"/>
    <property type="match status" value="1"/>
</dbReference>
<sequence length="903" mass="96708">MATRRRRRSMSSNTMHLGSTADEGNDSSGALHEVNPVVQTMSNSLRGPQLRSVTRISGVVPLPSTTPSAGPRYATRSSSTASMSCRAPEQLLPVLDSALHFTARPAAAPAEGRMISENRSRDDRSGFSGDQSSAVAQDANRAKSVYLTAPSPTSSTSWWGFGLYPTDIVSGRERTVSLHKSGSLDSGVHDYTCQLSTSTSESRLQSPTLSFHYMLTGSYDVPTLDAILSSTSDGLDQQGRRSHSVHASVLTSALTRQHLKKVDLAAHSGPASSPSALTRLQLAPLLRPKPSIPNHGVGLTRRMPTGPTALSAAAAAAATPTPTPESPKPSRANEDRCAPHPAADARPKEDRRDTSKVQGDAQAKKSDALARATVSASNIKLNGAGTSSLVSVSLRKSPKTTATAQFYSTASLAKTFDGAEYLNDYILLNEIGSGATGRVVLAFSTSMSKSVAIKIIPKPKESHALERRTPRSPSPSAPVPESISRQPNEETGAGTGRAVGTLATKASEAVQVSRSPNSPSGRQGQRRKVRNLHREFDVMKDLNHPNIVRLYEVISDPKANSLFLILQYVDSGAIAQLDSTGHIRAPLQTRTLLPIATQICDGLAYLHEQRIVHRDIKPENILVNRDGRAFLADFGVAELMNVGAGQPTSLTLTYQGTPLFMAPEIYSGDDDDDDECEIGDAPQTPGERTRRRSTSNAGQNSRTTDSRSRQEPRGSRGIDPFALDVWALGVTLYTLLIGHVPFTTMREIRQTMRQGVDIPTALPEQWRTVLRRTMAPQQNSRISSAELCRVLHAMLAEQNAAEVTATGLGRKASRSTRLQNAAHRGCRNTSRESRYANRLGRGACCTIDTEESVNIGASSSSSSVCGMKSSDDDGGSSVSLSHSSDDDDDAVKCNGGDYPTTRV</sequence>